<dbReference type="RefSeq" id="WP_307258770.1">
    <property type="nucleotide sequence ID" value="NZ_JAUSUC010000067.1"/>
</dbReference>
<keyword evidence="1" id="KW-0378">Hydrolase</keyword>
<dbReference type="GO" id="GO:0008236">
    <property type="term" value="F:serine-type peptidase activity"/>
    <property type="evidence" value="ECO:0007669"/>
    <property type="project" value="InterPro"/>
</dbReference>
<gene>
    <name evidence="3" type="ORF">J2S13_003181</name>
</gene>
<evidence type="ECO:0000259" key="2">
    <source>
        <dbReference type="Pfam" id="PF00326"/>
    </source>
</evidence>
<dbReference type="PANTHER" id="PTHR22946">
    <property type="entry name" value="DIENELACTONE HYDROLASE DOMAIN-CONTAINING PROTEIN-RELATED"/>
    <property type="match status" value="1"/>
</dbReference>
<reference evidence="3" key="1">
    <citation type="submission" date="2023-07" db="EMBL/GenBank/DDBJ databases">
        <title>Genomic Encyclopedia of Type Strains, Phase IV (KMG-IV): sequencing the most valuable type-strain genomes for metagenomic binning, comparative biology and taxonomic classification.</title>
        <authorList>
            <person name="Goeker M."/>
        </authorList>
    </citation>
    <scope>NUCLEOTIDE SEQUENCE</scope>
    <source>
        <strain evidence="3">DSM 23947</strain>
    </source>
</reference>
<dbReference type="InterPro" id="IPR029058">
    <property type="entry name" value="AB_hydrolase_fold"/>
</dbReference>
<dbReference type="GO" id="GO:0006508">
    <property type="term" value="P:proteolysis"/>
    <property type="evidence" value="ECO:0007669"/>
    <property type="project" value="InterPro"/>
</dbReference>
<name>A0AAJ1T4N4_9BACI</name>
<keyword evidence="4" id="KW-1185">Reference proteome</keyword>
<dbReference type="InterPro" id="IPR050261">
    <property type="entry name" value="FrsA_esterase"/>
</dbReference>
<evidence type="ECO:0000313" key="4">
    <source>
        <dbReference type="Proteomes" id="UP001237207"/>
    </source>
</evidence>
<dbReference type="SUPFAM" id="SSF53474">
    <property type="entry name" value="alpha/beta-Hydrolases"/>
    <property type="match status" value="1"/>
</dbReference>
<feature type="domain" description="Peptidase S9 prolyl oligopeptidase catalytic" evidence="2">
    <location>
        <begin position="45"/>
        <end position="253"/>
    </location>
</feature>
<dbReference type="PANTHER" id="PTHR22946:SF9">
    <property type="entry name" value="POLYKETIDE TRANSFERASE AF380"/>
    <property type="match status" value="1"/>
</dbReference>
<dbReference type="Gene3D" id="3.40.50.1820">
    <property type="entry name" value="alpha/beta hydrolase"/>
    <property type="match status" value="1"/>
</dbReference>
<comment type="caution">
    <text evidence="3">The sequence shown here is derived from an EMBL/GenBank/DDBJ whole genome shotgun (WGS) entry which is preliminary data.</text>
</comment>
<evidence type="ECO:0000256" key="1">
    <source>
        <dbReference type="ARBA" id="ARBA00022801"/>
    </source>
</evidence>
<accession>A0AAJ1T4N4</accession>
<dbReference type="EMBL" id="JAUSUC010000067">
    <property type="protein sequence ID" value="MDQ0216697.1"/>
    <property type="molecule type" value="Genomic_DNA"/>
</dbReference>
<proteinExistence type="predicted"/>
<dbReference type="GO" id="GO:0052689">
    <property type="term" value="F:carboxylic ester hydrolase activity"/>
    <property type="evidence" value="ECO:0007669"/>
    <property type="project" value="UniProtKB-ARBA"/>
</dbReference>
<protein>
    <submittedName>
        <fullName evidence="3">Fermentation-respiration switch protein FrsA (DUF1100 family)</fullName>
    </submittedName>
</protein>
<dbReference type="Pfam" id="PF00326">
    <property type="entry name" value="Peptidase_S9"/>
    <property type="match status" value="1"/>
</dbReference>
<sequence>MLIVDQEKIRDIPLLHVVEQTNIGKPLPFIIFIHGFTSAKEHNLHYAYYLAEKGFRVVLPEANFHGERSQGLDLNELGIRFWDIVLQTIEEVSGIKDAFVERELVNESRIGLAGTSMGGIVTLGALTQYPWINTAVSLMGSPTYRKYAEQQLHEVRQKGFEIPYSTSEIHRILESLYPYDLSQHPEKLEGRPLMFWHGKKDPIVPFQNTYDFYLSIQDQYKEHPEDLYFMGEKMSGHKVSRAGTLELVNWFSEKL</sequence>
<organism evidence="3 4">
    <name type="scientific">Oikeobacillus pervagus</name>
    <dbReference type="NCBI Taxonomy" id="1325931"/>
    <lineage>
        <taxon>Bacteria</taxon>
        <taxon>Bacillati</taxon>
        <taxon>Bacillota</taxon>
        <taxon>Bacilli</taxon>
        <taxon>Bacillales</taxon>
        <taxon>Bacillaceae</taxon>
        <taxon>Oikeobacillus</taxon>
    </lineage>
</organism>
<evidence type="ECO:0000313" key="3">
    <source>
        <dbReference type="EMBL" id="MDQ0216697.1"/>
    </source>
</evidence>
<dbReference type="InterPro" id="IPR001375">
    <property type="entry name" value="Peptidase_S9_cat"/>
</dbReference>
<dbReference type="Proteomes" id="UP001237207">
    <property type="component" value="Unassembled WGS sequence"/>
</dbReference>
<dbReference type="AlphaFoldDB" id="A0AAJ1T4N4"/>